<proteinExistence type="predicted"/>
<dbReference type="InterPro" id="IPR020846">
    <property type="entry name" value="MFS_dom"/>
</dbReference>
<dbReference type="RefSeq" id="WP_209890360.1">
    <property type="nucleotide sequence ID" value="NZ_BAAAJV010000012.1"/>
</dbReference>
<feature type="transmembrane region" description="Helical" evidence="7">
    <location>
        <begin position="12"/>
        <end position="31"/>
    </location>
</feature>
<evidence type="ECO:0000256" key="3">
    <source>
        <dbReference type="ARBA" id="ARBA00022692"/>
    </source>
</evidence>
<feature type="transmembrane region" description="Helical" evidence="7">
    <location>
        <begin position="172"/>
        <end position="193"/>
    </location>
</feature>
<keyword evidence="10" id="KW-1185">Reference proteome</keyword>
<dbReference type="Proteomes" id="UP000698222">
    <property type="component" value="Unassembled WGS sequence"/>
</dbReference>
<evidence type="ECO:0000256" key="2">
    <source>
        <dbReference type="ARBA" id="ARBA00022448"/>
    </source>
</evidence>
<dbReference type="PANTHER" id="PTHR42718">
    <property type="entry name" value="MAJOR FACILITATOR SUPERFAMILY MULTIDRUG TRANSPORTER MFSC"/>
    <property type="match status" value="1"/>
</dbReference>
<dbReference type="Gene3D" id="1.20.1250.20">
    <property type="entry name" value="MFS general substrate transporter like domains"/>
    <property type="match status" value="2"/>
</dbReference>
<keyword evidence="3 7" id="KW-0812">Transmembrane</keyword>
<gene>
    <name evidence="9" type="ORF">JOF44_001933</name>
</gene>
<feature type="transmembrane region" description="Helical" evidence="7">
    <location>
        <begin position="109"/>
        <end position="129"/>
    </location>
</feature>
<evidence type="ECO:0000256" key="5">
    <source>
        <dbReference type="ARBA" id="ARBA00023136"/>
    </source>
</evidence>
<feature type="transmembrane region" description="Helical" evidence="7">
    <location>
        <begin position="84"/>
        <end position="103"/>
    </location>
</feature>
<feature type="transmembrane region" description="Helical" evidence="7">
    <location>
        <begin position="343"/>
        <end position="362"/>
    </location>
</feature>
<dbReference type="InterPro" id="IPR011701">
    <property type="entry name" value="MFS"/>
</dbReference>
<feature type="transmembrane region" description="Helical" evidence="7">
    <location>
        <begin position="314"/>
        <end position="336"/>
    </location>
</feature>
<keyword evidence="2" id="KW-0813">Transport</keyword>
<comment type="caution">
    <text evidence="9">The sequence shown here is derived from an EMBL/GenBank/DDBJ whole genome shotgun (WGS) entry which is preliminary data.</text>
</comment>
<evidence type="ECO:0000313" key="10">
    <source>
        <dbReference type="Proteomes" id="UP000698222"/>
    </source>
</evidence>
<feature type="transmembrane region" description="Helical" evidence="7">
    <location>
        <begin position="408"/>
        <end position="431"/>
    </location>
</feature>
<feature type="compositionally biased region" description="Basic and acidic residues" evidence="6">
    <location>
        <begin position="475"/>
        <end position="484"/>
    </location>
</feature>
<dbReference type="SUPFAM" id="SSF103473">
    <property type="entry name" value="MFS general substrate transporter"/>
    <property type="match status" value="1"/>
</dbReference>
<feature type="region of interest" description="Disordered" evidence="6">
    <location>
        <begin position="464"/>
        <end position="490"/>
    </location>
</feature>
<feature type="transmembrane region" description="Helical" evidence="7">
    <location>
        <begin position="141"/>
        <end position="166"/>
    </location>
</feature>
<organism evidence="9 10">
    <name type="scientific">Brachybacterium fresconis</name>
    <dbReference type="NCBI Taxonomy" id="173363"/>
    <lineage>
        <taxon>Bacteria</taxon>
        <taxon>Bacillati</taxon>
        <taxon>Actinomycetota</taxon>
        <taxon>Actinomycetes</taxon>
        <taxon>Micrococcales</taxon>
        <taxon>Dermabacteraceae</taxon>
        <taxon>Brachybacterium</taxon>
    </lineage>
</organism>
<evidence type="ECO:0000256" key="7">
    <source>
        <dbReference type="SAM" id="Phobius"/>
    </source>
</evidence>
<dbReference type="EMBL" id="JAGIOC010000001">
    <property type="protein sequence ID" value="MBP2409030.1"/>
    <property type="molecule type" value="Genomic_DNA"/>
</dbReference>
<reference evidence="9 10" key="1">
    <citation type="submission" date="2021-03" db="EMBL/GenBank/DDBJ databases">
        <title>Sequencing the genomes of 1000 actinobacteria strains.</title>
        <authorList>
            <person name="Klenk H.-P."/>
        </authorList>
    </citation>
    <scope>NUCLEOTIDE SEQUENCE [LARGE SCALE GENOMIC DNA]</scope>
    <source>
        <strain evidence="9 10">DSM 14564</strain>
    </source>
</reference>
<accession>A0ABS4YJQ7</accession>
<keyword evidence="5 7" id="KW-0472">Membrane</keyword>
<dbReference type="PANTHER" id="PTHR42718:SF9">
    <property type="entry name" value="MAJOR FACILITATOR SUPERFAMILY MULTIDRUG TRANSPORTER MFSC"/>
    <property type="match status" value="1"/>
</dbReference>
<protein>
    <submittedName>
        <fullName evidence="9">MFS family permease</fullName>
    </submittedName>
</protein>
<feature type="transmembrane region" description="Helical" evidence="7">
    <location>
        <begin position="51"/>
        <end position="72"/>
    </location>
</feature>
<feature type="transmembrane region" description="Helical" evidence="7">
    <location>
        <begin position="443"/>
        <end position="462"/>
    </location>
</feature>
<feature type="transmembrane region" description="Helical" evidence="7">
    <location>
        <begin position="234"/>
        <end position="251"/>
    </location>
</feature>
<keyword evidence="4 7" id="KW-1133">Transmembrane helix</keyword>
<dbReference type="Pfam" id="PF07690">
    <property type="entry name" value="MFS_1"/>
    <property type="match status" value="1"/>
</dbReference>
<feature type="transmembrane region" description="Helical" evidence="7">
    <location>
        <begin position="368"/>
        <end position="396"/>
    </location>
</feature>
<feature type="transmembrane region" description="Helical" evidence="7">
    <location>
        <begin position="272"/>
        <end position="294"/>
    </location>
</feature>
<evidence type="ECO:0000256" key="6">
    <source>
        <dbReference type="SAM" id="MobiDB-lite"/>
    </source>
</evidence>
<comment type="subcellular location">
    <subcellularLocation>
        <location evidence="1">Cell membrane</location>
        <topology evidence="1">Multi-pass membrane protein</topology>
    </subcellularLocation>
</comment>
<evidence type="ECO:0000256" key="4">
    <source>
        <dbReference type="ARBA" id="ARBA00022989"/>
    </source>
</evidence>
<sequence>MSRVQSSAPARRTAVIVLMTALMSAVFAFQLNASMLSPALVTMEHELSSTAAQIGLTQTAFFASAALFSLFLPRWGDLVGRRRVMLGMLAVTAAGCVLAALAPTVGVLGIARVIQGVSGPIIPLALIMLHAEIPDPRRYAALMAVLTAVNGGIAGLDALLGGWLAGTFGFRSVFWVMTGMAIIAMIAIAFGTAESRSSRSVPMDWRGVAALVAVLAGLYFAIDEAGRLGEANWAIVGGLLVLGGAAFWIFWRLEAHSSHPLVPTAYLRQRRTWALLLTTLLTMTGVFAVMNGIIPALAQDPATGPGIGAASVSWWTLTPYAIAGLVMGPIAGQLAARFGFRTVLRAGLVLSVLGLGGGTFLAQDALPLQLLVLSAALGITYAGMCNIMLNGLGVVLSPDDNQGYLPGLNSGAFNLGAGLSFALLVGVQSAIGGMSGPAAGYQAGIAAGGVLLLLALATSFLIPRPEETGDQPGARSDRTERPDQRVITAG</sequence>
<evidence type="ECO:0000259" key="8">
    <source>
        <dbReference type="PROSITE" id="PS50850"/>
    </source>
</evidence>
<dbReference type="PROSITE" id="PS50850">
    <property type="entry name" value="MFS"/>
    <property type="match status" value="1"/>
</dbReference>
<feature type="domain" description="Major facilitator superfamily (MFS) profile" evidence="8">
    <location>
        <begin position="18"/>
        <end position="466"/>
    </location>
</feature>
<name>A0ABS4YJQ7_9MICO</name>
<evidence type="ECO:0000313" key="9">
    <source>
        <dbReference type="EMBL" id="MBP2409030.1"/>
    </source>
</evidence>
<evidence type="ECO:0000256" key="1">
    <source>
        <dbReference type="ARBA" id="ARBA00004651"/>
    </source>
</evidence>
<dbReference type="InterPro" id="IPR036259">
    <property type="entry name" value="MFS_trans_sf"/>
</dbReference>
<feature type="transmembrane region" description="Helical" evidence="7">
    <location>
        <begin position="205"/>
        <end position="222"/>
    </location>
</feature>